<feature type="chain" id="PRO_5045491326" evidence="2">
    <location>
        <begin position="27"/>
        <end position="364"/>
    </location>
</feature>
<evidence type="ECO:0000313" key="3">
    <source>
        <dbReference type="EMBL" id="MDT0681442.1"/>
    </source>
</evidence>
<dbReference type="InterPro" id="IPR005064">
    <property type="entry name" value="BUG"/>
</dbReference>
<feature type="signal peptide" evidence="2">
    <location>
        <begin position="1"/>
        <end position="26"/>
    </location>
</feature>
<proteinExistence type="inferred from homology"/>
<dbReference type="EMBL" id="JAVRHL010000001">
    <property type="protein sequence ID" value="MDT0681442.1"/>
    <property type="molecule type" value="Genomic_DNA"/>
</dbReference>
<dbReference type="PANTHER" id="PTHR42928">
    <property type="entry name" value="TRICARBOXYLATE-BINDING PROTEIN"/>
    <property type="match status" value="1"/>
</dbReference>
<keyword evidence="4" id="KW-1185">Reference proteome</keyword>
<keyword evidence="2" id="KW-0732">Signal</keyword>
<sequence length="364" mass="39059">MNFRSIVTGGTAALLGAGSVASMASAQDVSLSGETVEYVIPFSESGGSAAWANFYAPRLSGALPGEPTVVVRYRPGAGSTEGANWFQQNQDTTDGTLIFGTSGSTQFPYLLGDPRVRYEYNDWQVVLASGTGGVVYLPPELAENFDGDVDDLKDEFFLYGSQGATTLDLVPLLAFDMLGMMVDPVFGVEGRGDGRLMFERGEANIDYQTTAAYLSNVTPLVEEGSAVPIFTWGSLDDDGNIVRDPTFPDMPTFKEVCEATEGCETEGVAWDAWKAFFISGFAAQKMIFLPGDASQELVDAYSDSIRSVVSADGFAEEAEDILGSYPQQTGDAARNAAEQATSITPEAKQYVLDWLQESYNVSVE</sequence>
<dbReference type="Gene3D" id="3.40.190.10">
    <property type="entry name" value="Periplasmic binding protein-like II"/>
    <property type="match status" value="1"/>
</dbReference>
<dbReference type="Gene3D" id="3.40.190.150">
    <property type="entry name" value="Bordetella uptake gene, domain 1"/>
    <property type="match status" value="1"/>
</dbReference>
<comment type="similarity">
    <text evidence="1">Belongs to the UPF0065 (bug) family.</text>
</comment>
<evidence type="ECO:0000313" key="4">
    <source>
        <dbReference type="Proteomes" id="UP001265259"/>
    </source>
</evidence>
<organism evidence="3 4">
    <name type="scientific">Tropicimonas omnivorans</name>
    <dbReference type="NCBI Taxonomy" id="3075590"/>
    <lineage>
        <taxon>Bacteria</taxon>
        <taxon>Pseudomonadati</taxon>
        <taxon>Pseudomonadota</taxon>
        <taxon>Alphaproteobacteria</taxon>
        <taxon>Rhodobacterales</taxon>
        <taxon>Roseobacteraceae</taxon>
        <taxon>Tropicimonas</taxon>
    </lineage>
</organism>
<protein>
    <submittedName>
        <fullName evidence="3">Tricarboxylate transporter</fullName>
    </submittedName>
</protein>
<comment type="caution">
    <text evidence="3">The sequence shown here is derived from an EMBL/GenBank/DDBJ whole genome shotgun (WGS) entry which is preliminary data.</text>
</comment>
<accession>A0ABU3DCK4</accession>
<dbReference type="Proteomes" id="UP001265259">
    <property type="component" value="Unassembled WGS sequence"/>
</dbReference>
<dbReference type="RefSeq" id="WP_311689126.1">
    <property type="nucleotide sequence ID" value="NZ_JAVRHL010000001.1"/>
</dbReference>
<reference evidence="3 4" key="1">
    <citation type="submission" date="2023-09" db="EMBL/GenBank/DDBJ databases">
        <authorList>
            <person name="Rey-Velasco X."/>
        </authorList>
    </citation>
    <scope>NUCLEOTIDE SEQUENCE [LARGE SCALE GENOMIC DNA]</scope>
    <source>
        <strain evidence="3 4">F158</strain>
    </source>
</reference>
<name>A0ABU3DCK4_9RHOB</name>
<evidence type="ECO:0000256" key="2">
    <source>
        <dbReference type="SAM" id="SignalP"/>
    </source>
</evidence>
<evidence type="ECO:0000256" key="1">
    <source>
        <dbReference type="ARBA" id="ARBA00006987"/>
    </source>
</evidence>
<dbReference type="InterPro" id="IPR042100">
    <property type="entry name" value="Bug_dom1"/>
</dbReference>
<dbReference type="PANTHER" id="PTHR42928:SF5">
    <property type="entry name" value="BLR1237 PROTEIN"/>
    <property type="match status" value="1"/>
</dbReference>
<gene>
    <name evidence="3" type="ORF">RM543_02000</name>
</gene>